<dbReference type="Gene3D" id="1.10.10.2010">
    <property type="match status" value="1"/>
</dbReference>
<evidence type="ECO:0000256" key="2">
    <source>
        <dbReference type="ARBA" id="ARBA00022840"/>
    </source>
</evidence>
<evidence type="ECO:0000259" key="4">
    <source>
        <dbReference type="SMART" id="SM00382"/>
    </source>
</evidence>
<feature type="domain" description="AAA+ ATPase" evidence="4">
    <location>
        <begin position="675"/>
        <end position="812"/>
    </location>
</feature>
<dbReference type="SUPFAM" id="SSF52540">
    <property type="entry name" value="P-loop containing nucleoside triphosphate hydrolases"/>
    <property type="match status" value="2"/>
</dbReference>
<organism evidence="5 6">
    <name type="scientific">Nicrophorus vespilloides</name>
    <name type="common">Boreal carrion beetle</name>
    <dbReference type="NCBI Taxonomy" id="110193"/>
    <lineage>
        <taxon>Eukaryota</taxon>
        <taxon>Metazoa</taxon>
        <taxon>Ecdysozoa</taxon>
        <taxon>Arthropoda</taxon>
        <taxon>Hexapoda</taxon>
        <taxon>Insecta</taxon>
        <taxon>Pterygota</taxon>
        <taxon>Neoptera</taxon>
        <taxon>Endopterygota</taxon>
        <taxon>Coleoptera</taxon>
        <taxon>Polyphaga</taxon>
        <taxon>Staphyliniformia</taxon>
        <taxon>Silphidae</taxon>
        <taxon>Nicrophorinae</taxon>
        <taxon>Nicrophorus</taxon>
    </lineage>
</organism>
<keyword evidence="2" id="KW-0067">ATP-binding</keyword>
<dbReference type="InterPro" id="IPR038100">
    <property type="entry name" value="NLV2_N_sf"/>
</dbReference>
<dbReference type="GeneID" id="108560661"/>
<dbReference type="PROSITE" id="PS00674">
    <property type="entry name" value="AAA"/>
    <property type="match status" value="2"/>
</dbReference>
<keyword evidence="1" id="KW-0547">Nucleotide-binding</keyword>
<sequence length="925" mass="103139">MCEVRRRCNTACFIVARKEGTEYYRDCIQQLGGGSRRNMRRINKYQEIEVLPVNTSSKGAKMVRNMYFSDASIIPRVQKYLETNLGNQYIDINVMAEEIQRKYPREYGKRKRTAFRALIKKAYSMLIHDYSQRNSSDSEEVSEEVNEDDTINYADNSMNNQIMEMYSRNNAPKPLDENELIDISSDDSQDNEDSHKSNGPSTSTTSQVQPHFLDKFLPKIAPNEVNVFKVADDDQPDPVTNTNDRGKKRKPDVNMTSTPKKKRSSVTPNLEEPKVSFKDLGGMDKTLTDVCKLLVHIKHPEVYRQIGISPPRGFLLHGPPGCGKTLLANAIAGELEIPLLKVAAPELVAGVSGESEERIRELFERAAVSAPCVLFIDEVDAITPNRQFAQKDMERRIVAQLLTCLDDLNKNESGDQVLVIGATNRPDSLDPALRRSGRFDREVCLGIPDSDARLHILKVLTSKLKLEDNFDFSSLAKFTPGFVGADLMALTREAALAAVSRVFNDLREKQKLEQAMALQSSVDCQENGSNDTESKSDAEIVVDDENKSDLADVAVVVSDDDSKTVDKVVAQQSNIINSTHLEMKNMTHLEELLNWLHNASPLTTDQLDNLYVNSEDFAKALKCVQPSAKREGFATVPDVTWEDIGSLKNIREELQLAILAPVRHRDQFKSLGLNTPTGVLLCGPPGCGKTLLAKAIANEAGINFISVKGPELLNMYVGESERAVRLCFERARNSSPCVIFFDELDALCPKRSDSREGGATMRVVNQMLTEMDGVEGREGVYLLAASNRPDIVDPAVLRPGRLDKILYVGLPSPDERVDILRTITKNGTRPVLAHDVDLEQIGKCDRCEGYTGADLAALVREAGVQALREVMMQGDMQKAILVTTEHFTKAIAKIRPSVSDEDQLKYERLKKIYTAKPDVEEMEYS</sequence>
<evidence type="ECO:0000313" key="6">
    <source>
        <dbReference type="RefSeq" id="XP_017773791.1"/>
    </source>
</evidence>
<keyword evidence="5" id="KW-1185">Reference proteome</keyword>
<proteinExistence type="predicted"/>
<dbReference type="Proteomes" id="UP000695000">
    <property type="component" value="Unplaced"/>
</dbReference>
<feature type="compositionally biased region" description="Polar residues" evidence="3">
    <location>
        <begin position="197"/>
        <end position="209"/>
    </location>
</feature>
<feature type="compositionally biased region" description="Acidic residues" evidence="3">
    <location>
        <begin position="137"/>
        <end position="150"/>
    </location>
</feature>
<dbReference type="InterPro" id="IPR031996">
    <property type="entry name" value="NVL2_nucleolin-bd"/>
</dbReference>
<accession>A0ABM1MGU1</accession>
<evidence type="ECO:0000256" key="3">
    <source>
        <dbReference type="SAM" id="MobiDB-lite"/>
    </source>
</evidence>
<dbReference type="CDD" id="cd19518">
    <property type="entry name" value="RecA-like_NVL_r1-like"/>
    <property type="match status" value="1"/>
</dbReference>
<dbReference type="PANTHER" id="PTHR23077">
    <property type="entry name" value="AAA-FAMILY ATPASE"/>
    <property type="match status" value="1"/>
</dbReference>
<feature type="region of interest" description="Disordered" evidence="3">
    <location>
        <begin position="228"/>
        <end position="274"/>
    </location>
</feature>
<protein>
    <submittedName>
        <fullName evidence="6">Nuclear valosin-containing protein-like isoform X1</fullName>
    </submittedName>
</protein>
<dbReference type="CDD" id="cd19530">
    <property type="entry name" value="RecA-like_NVL_r2-like"/>
    <property type="match status" value="1"/>
</dbReference>
<dbReference type="Gene3D" id="3.40.50.300">
    <property type="entry name" value="P-loop containing nucleotide triphosphate hydrolases"/>
    <property type="match status" value="2"/>
</dbReference>
<dbReference type="Pfam" id="PF17862">
    <property type="entry name" value="AAA_lid_3"/>
    <property type="match status" value="2"/>
</dbReference>
<dbReference type="SMART" id="SM00382">
    <property type="entry name" value="AAA"/>
    <property type="match status" value="2"/>
</dbReference>
<name>A0ABM1MGU1_NICVS</name>
<dbReference type="InterPro" id="IPR050168">
    <property type="entry name" value="AAA_ATPase_domain"/>
</dbReference>
<reference evidence="6" key="1">
    <citation type="submission" date="2025-08" db="UniProtKB">
        <authorList>
            <consortium name="RefSeq"/>
        </authorList>
    </citation>
    <scope>IDENTIFICATION</scope>
    <source>
        <tissue evidence="6">Whole Larva</tissue>
    </source>
</reference>
<feature type="region of interest" description="Disordered" evidence="3">
    <location>
        <begin position="184"/>
        <end position="209"/>
    </location>
</feature>
<evidence type="ECO:0000313" key="5">
    <source>
        <dbReference type="Proteomes" id="UP000695000"/>
    </source>
</evidence>
<dbReference type="RefSeq" id="XP_017773791.1">
    <property type="nucleotide sequence ID" value="XM_017918302.1"/>
</dbReference>
<dbReference type="InterPro" id="IPR003960">
    <property type="entry name" value="ATPase_AAA_CS"/>
</dbReference>
<dbReference type="Pfam" id="PF00004">
    <property type="entry name" value="AAA"/>
    <property type="match status" value="2"/>
</dbReference>
<feature type="region of interest" description="Disordered" evidence="3">
    <location>
        <begin position="131"/>
        <end position="153"/>
    </location>
</feature>
<dbReference type="InterPro" id="IPR003959">
    <property type="entry name" value="ATPase_AAA_core"/>
</dbReference>
<dbReference type="PANTHER" id="PTHR23077:SF171">
    <property type="entry name" value="NUCLEAR VALOSIN-CONTAINING PROTEIN-LIKE"/>
    <property type="match status" value="1"/>
</dbReference>
<feature type="domain" description="AAA+ ATPase" evidence="4">
    <location>
        <begin position="310"/>
        <end position="449"/>
    </location>
</feature>
<dbReference type="InterPro" id="IPR003593">
    <property type="entry name" value="AAA+_ATPase"/>
</dbReference>
<gene>
    <name evidence="6" type="primary">LOC108560661</name>
</gene>
<dbReference type="Pfam" id="PF16725">
    <property type="entry name" value="Nucleolin_bd"/>
    <property type="match status" value="1"/>
</dbReference>
<dbReference type="InterPro" id="IPR027417">
    <property type="entry name" value="P-loop_NTPase"/>
</dbReference>
<evidence type="ECO:0000256" key="1">
    <source>
        <dbReference type="ARBA" id="ARBA00022741"/>
    </source>
</evidence>
<dbReference type="InterPro" id="IPR041569">
    <property type="entry name" value="AAA_lid_3"/>
</dbReference>
<dbReference type="Gene3D" id="1.10.8.60">
    <property type="match status" value="2"/>
</dbReference>